<comment type="caution">
    <text evidence="2">The sequence shown here is derived from an EMBL/GenBank/DDBJ whole genome shotgun (WGS) entry which is preliminary data.</text>
</comment>
<evidence type="ECO:0000313" key="3">
    <source>
        <dbReference type="Proteomes" id="UP000314294"/>
    </source>
</evidence>
<dbReference type="AlphaFoldDB" id="A0A4Z2HLW5"/>
<dbReference type="Proteomes" id="UP000314294">
    <property type="component" value="Unassembled WGS sequence"/>
</dbReference>
<feature type="region of interest" description="Disordered" evidence="1">
    <location>
        <begin position="1"/>
        <end position="69"/>
    </location>
</feature>
<feature type="compositionally biased region" description="Low complexity" evidence="1">
    <location>
        <begin position="15"/>
        <end position="31"/>
    </location>
</feature>
<keyword evidence="3" id="KW-1185">Reference proteome</keyword>
<evidence type="ECO:0000256" key="1">
    <source>
        <dbReference type="SAM" id="MobiDB-lite"/>
    </source>
</evidence>
<proteinExistence type="predicted"/>
<reference evidence="2 3" key="1">
    <citation type="submission" date="2019-03" db="EMBL/GenBank/DDBJ databases">
        <title>First draft genome of Liparis tanakae, snailfish: a comprehensive survey of snailfish specific genes.</title>
        <authorList>
            <person name="Kim W."/>
            <person name="Song I."/>
            <person name="Jeong J.-H."/>
            <person name="Kim D."/>
            <person name="Kim S."/>
            <person name="Ryu S."/>
            <person name="Song J.Y."/>
            <person name="Lee S.K."/>
        </authorList>
    </citation>
    <scope>NUCLEOTIDE SEQUENCE [LARGE SCALE GENOMIC DNA]</scope>
    <source>
        <tissue evidence="2">Muscle</tissue>
    </source>
</reference>
<evidence type="ECO:0000313" key="2">
    <source>
        <dbReference type="EMBL" id="TNN65782.1"/>
    </source>
</evidence>
<name>A0A4Z2HLW5_9TELE</name>
<sequence>MLRLALESGHVGSDSQTKAAAGTAQGSASGQRETIPQTFPLERLRRAITQTSASSSMKEKGRTGADLPYSLLGVPSRSVASEGRSRGSSFRSLSEVAALSSARSSAALMSLRRESSGLLSCPVIIGSWRELLAQGY</sequence>
<gene>
    <name evidence="2" type="ORF">EYF80_023934</name>
</gene>
<organism evidence="2 3">
    <name type="scientific">Liparis tanakae</name>
    <name type="common">Tanaka's snailfish</name>
    <dbReference type="NCBI Taxonomy" id="230148"/>
    <lineage>
        <taxon>Eukaryota</taxon>
        <taxon>Metazoa</taxon>
        <taxon>Chordata</taxon>
        <taxon>Craniata</taxon>
        <taxon>Vertebrata</taxon>
        <taxon>Euteleostomi</taxon>
        <taxon>Actinopterygii</taxon>
        <taxon>Neopterygii</taxon>
        <taxon>Teleostei</taxon>
        <taxon>Neoteleostei</taxon>
        <taxon>Acanthomorphata</taxon>
        <taxon>Eupercaria</taxon>
        <taxon>Perciformes</taxon>
        <taxon>Cottioidei</taxon>
        <taxon>Cottales</taxon>
        <taxon>Liparidae</taxon>
        <taxon>Liparis</taxon>
    </lineage>
</organism>
<accession>A0A4Z2HLW5</accession>
<protein>
    <submittedName>
        <fullName evidence="2">Uncharacterized protein</fullName>
    </submittedName>
</protein>
<dbReference type="EMBL" id="SRLO01000229">
    <property type="protein sequence ID" value="TNN65782.1"/>
    <property type="molecule type" value="Genomic_DNA"/>
</dbReference>